<reference evidence="3 4" key="1">
    <citation type="submission" date="2019-09" db="EMBL/GenBank/DDBJ databases">
        <title>Report of infection by Mycobacterium simiae a patient suffering from pulmonary tuberculosis.</title>
        <authorList>
            <person name="Mohanty P.S."/>
            <person name="Bansal A.K."/>
            <person name="Singh H."/>
            <person name="Sharma S."/>
            <person name="Patil S.A."/>
            <person name="Upadhaya P."/>
            <person name="Singh P.K."/>
            <person name="Kumar D."/>
            <person name="Kumar S."/>
            <person name="Singh R.K."/>
            <person name="Chaudhary B."/>
        </authorList>
    </citation>
    <scope>NUCLEOTIDE SEQUENCE [LARGE SCALE GENOMIC DNA]</scope>
    <source>
        <strain evidence="3 4">JAL-560-SIM</strain>
    </source>
</reference>
<feature type="non-terminal residue" evidence="3">
    <location>
        <position position="220"/>
    </location>
</feature>
<dbReference type="Proteomes" id="UP000324701">
    <property type="component" value="Unassembled WGS sequence"/>
</dbReference>
<comment type="caution">
    <text evidence="3">The sequence shown here is derived from an EMBL/GenBank/DDBJ whole genome shotgun (WGS) entry which is preliminary data.</text>
</comment>
<protein>
    <recommendedName>
        <fullName evidence="2">Polyketide synthase extender module SpnB-like Rossmann fold domain-containing protein</fullName>
    </recommendedName>
</protein>
<dbReference type="EMBL" id="VTZN01000465">
    <property type="protein sequence ID" value="KAA1241587.1"/>
    <property type="molecule type" value="Genomic_DNA"/>
</dbReference>
<gene>
    <name evidence="3" type="ORF">F0Q45_26440</name>
</gene>
<proteinExistence type="predicted"/>
<dbReference type="SUPFAM" id="SSF51735">
    <property type="entry name" value="NAD(P)-binding Rossmann-fold domains"/>
    <property type="match status" value="1"/>
</dbReference>
<organism evidence="3 4">
    <name type="scientific">Mycobacterium simiae</name>
    <name type="common">Mycobacterium habana</name>
    <dbReference type="NCBI Taxonomy" id="1784"/>
    <lineage>
        <taxon>Bacteria</taxon>
        <taxon>Bacillati</taxon>
        <taxon>Actinomycetota</taxon>
        <taxon>Actinomycetes</taxon>
        <taxon>Mycobacteriales</taxon>
        <taxon>Mycobacteriaceae</taxon>
        <taxon>Mycobacterium</taxon>
        <taxon>Mycobacterium simiae complex</taxon>
    </lineage>
</organism>
<dbReference type="Pfam" id="PF22953">
    <property type="entry name" value="SpnB_Rossmann"/>
    <property type="match status" value="1"/>
</dbReference>
<keyword evidence="4" id="KW-1185">Reference proteome</keyword>
<evidence type="ECO:0000259" key="2">
    <source>
        <dbReference type="Pfam" id="PF22953"/>
    </source>
</evidence>
<feature type="compositionally biased region" description="Low complexity" evidence="1">
    <location>
        <begin position="197"/>
        <end position="206"/>
    </location>
</feature>
<evidence type="ECO:0000313" key="3">
    <source>
        <dbReference type="EMBL" id="KAA1241587.1"/>
    </source>
</evidence>
<dbReference type="InterPro" id="IPR036291">
    <property type="entry name" value="NAD(P)-bd_dom_sf"/>
</dbReference>
<evidence type="ECO:0000313" key="4">
    <source>
        <dbReference type="Proteomes" id="UP000324701"/>
    </source>
</evidence>
<feature type="region of interest" description="Disordered" evidence="1">
    <location>
        <begin position="192"/>
        <end position="220"/>
    </location>
</feature>
<dbReference type="Gene3D" id="3.40.50.11460">
    <property type="match status" value="1"/>
</dbReference>
<accession>A0A5B1AZ13</accession>
<dbReference type="AlphaFoldDB" id="A0A5B1AZ13"/>
<sequence length="220" mass="23647">MTLRAVPECLPQRLTAPGLRDSLFKLDWPALPPDTFPAADAAATWAVVSDDPERVPPGLRQATSHTDLSDPDLAHADLVIWVLPLPDTEQDPVGQVHTLTRHTLTQLQHWLARSDVLGTPLVVLTRHAVATSAHDRVPDLAHAAAWALIHATQNEHPGRISLLDTDDIADGLANILAAVARRIAEPHLALRQGSAHTPRLTPSTSLTPPPSATWQLGTTG</sequence>
<evidence type="ECO:0000256" key="1">
    <source>
        <dbReference type="SAM" id="MobiDB-lite"/>
    </source>
</evidence>
<feature type="domain" description="Polyketide synthase extender module SpnB-like Rossmann fold" evidence="2">
    <location>
        <begin position="100"/>
        <end position="200"/>
    </location>
</feature>
<dbReference type="InterPro" id="IPR055123">
    <property type="entry name" value="SpnB-like_Rossmann"/>
</dbReference>
<name>A0A5B1AZ13_MYCSI</name>